<name>A0AA95NI40_9BURK</name>
<proteinExistence type="predicted"/>
<dbReference type="GO" id="GO:0016758">
    <property type="term" value="F:hexosyltransferase activity"/>
    <property type="evidence" value="ECO:0007669"/>
    <property type="project" value="TreeGrafter"/>
</dbReference>
<dbReference type="EMBL" id="CP116346">
    <property type="protein sequence ID" value="WIT11341.1"/>
    <property type="molecule type" value="Genomic_DNA"/>
</dbReference>
<sequence length="379" mass="40244">MSVPMSGQAINAGRGTGHVLLVGPLPPPAGGMANQCEQLLRLLRAEGLEVRHLRTNPPYQPAWVGRIPMLRAAVRLFGYLLAARRALRGARVVHIMANSGWAWHLFVLPVAQLALAARVPLIINYRGGLADEFLSEGPAHVRRLLARADLRVTPSGFLQRVFAKHGLSADVIPNIIDLSRFQPRMPREFGAAPVLLVARNLEPIYDNATAIRAFAALRRHFAQARLIVAGEGPELARLQALSAELGLAQAVEFAGRIANADMPALYQRADCVLNASTVDNMPISILEAFASGVPVVSTAAGGIPDLVEHGRSGLLVPIGDAAAMAAAALSVLSDTALARQLRGAGLQEAARYDWAAVRPLWLGAYECLARGVSPAGSAA</sequence>
<evidence type="ECO:0000259" key="1">
    <source>
        <dbReference type="Pfam" id="PF00534"/>
    </source>
</evidence>
<dbReference type="Gene3D" id="3.40.50.2000">
    <property type="entry name" value="Glycogen Phosphorylase B"/>
    <property type="match status" value="2"/>
</dbReference>
<feature type="domain" description="Glycosyltransferase subfamily 4-like N-terminal" evidence="2">
    <location>
        <begin position="30"/>
        <end position="180"/>
    </location>
</feature>
<dbReference type="Pfam" id="PF13439">
    <property type="entry name" value="Glyco_transf_4"/>
    <property type="match status" value="1"/>
</dbReference>
<dbReference type="InterPro" id="IPR028098">
    <property type="entry name" value="Glyco_trans_4-like_N"/>
</dbReference>
<dbReference type="InterPro" id="IPR050194">
    <property type="entry name" value="Glycosyltransferase_grp1"/>
</dbReference>
<dbReference type="InterPro" id="IPR001296">
    <property type="entry name" value="Glyco_trans_1"/>
</dbReference>
<evidence type="ECO:0000313" key="3">
    <source>
        <dbReference type="EMBL" id="WIT11341.1"/>
    </source>
</evidence>
<evidence type="ECO:0000313" key="4">
    <source>
        <dbReference type="Proteomes" id="UP001177769"/>
    </source>
</evidence>
<dbReference type="RefSeq" id="WP_285232423.1">
    <property type="nucleotide sequence ID" value="NZ_CP116346.1"/>
</dbReference>
<dbReference type="PANTHER" id="PTHR45947:SF3">
    <property type="entry name" value="SULFOQUINOVOSYL TRANSFERASE SQD2"/>
    <property type="match status" value="1"/>
</dbReference>
<gene>
    <name evidence="3" type="ORF">PFX98_20960</name>
</gene>
<dbReference type="AlphaFoldDB" id="A0AA95NI40"/>
<protein>
    <submittedName>
        <fullName evidence="3">Glycosyltransferase family 4 protein</fullName>
    </submittedName>
</protein>
<organism evidence="3 4">
    <name type="scientific">Paucibacter sediminis</name>
    <dbReference type="NCBI Taxonomy" id="3019553"/>
    <lineage>
        <taxon>Bacteria</taxon>
        <taxon>Pseudomonadati</taxon>
        <taxon>Pseudomonadota</taxon>
        <taxon>Betaproteobacteria</taxon>
        <taxon>Burkholderiales</taxon>
        <taxon>Sphaerotilaceae</taxon>
        <taxon>Roseateles</taxon>
    </lineage>
</organism>
<keyword evidence="4" id="KW-1185">Reference proteome</keyword>
<reference evidence="3" key="1">
    <citation type="submission" date="2023-01" db="EMBL/GenBank/DDBJ databases">
        <title>Whole genome sequence of Paucibacter sp. S2-9 isolated from pond sediment.</title>
        <authorList>
            <person name="Jung J.Y."/>
        </authorList>
    </citation>
    <scope>NUCLEOTIDE SEQUENCE</scope>
    <source>
        <strain evidence="3">S2-9</strain>
    </source>
</reference>
<dbReference type="Pfam" id="PF00534">
    <property type="entry name" value="Glycos_transf_1"/>
    <property type="match status" value="1"/>
</dbReference>
<evidence type="ECO:0000259" key="2">
    <source>
        <dbReference type="Pfam" id="PF13439"/>
    </source>
</evidence>
<feature type="domain" description="Glycosyl transferase family 1" evidence="1">
    <location>
        <begin position="192"/>
        <end position="343"/>
    </location>
</feature>
<accession>A0AA95NI40</accession>
<dbReference type="Proteomes" id="UP001177769">
    <property type="component" value="Chromosome"/>
</dbReference>
<dbReference type="KEGG" id="pais:PFX98_20960"/>
<dbReference type="PANTHER" id="PTHR45947">
    <property type="entry name" value="SULFOQUINOVOSYL TRANSFERASE SQD2"/>
    <property type="match status" value="1"/>
</dbReference>
<dbReference type="SUPFAM" id="SSF53756">
    <property type="entry name" value="UDP-Glycosyltransferase/glycogen phosphorylase"/>
    <property type="match status" value="1"/>
</dbReference>
<dbReference type="CDD" id="cd03801">
    <property type="entry name" value="GT4_PimA-like"/>
    <property type="match status" value="1"/>
</dbReference>